<dbReference type="KEGG" id="sro:Sros_2181"/>
<dbReference type="RefSeq" id="WP_012888909.1">
    <property type="nucleotide sequence ID" value="NC_013595.1"/>
</dbReference>
<feature type="compositionally biased region" description="Low complexity" evidence="1">
    <location>
        <begin position="271"/>
        <end position="281"/>
    </location>
</feature>
<dbReference type="AlphaFoldDB" id="D2AXZ3"/>
<dbReference type="eggNOG" id="COG0030">
    <property type="taxonomic scope" value="Bacteria"/>
</dbReference>
<gene>
    <name evidence="2" type="ordered locus">Sros_2181</name>
</gene>
<proteinExistence type="predicted"/>
<name>D2AXZ3_STRRD</name>
<dbReference type="HOGENOM" id="CLU_695948_0_0_11"/>
<evidence type="ECO:0000313" key="2">
    <source>
        <dbReference type="EMBL" id="ACZ85164.1"/>
    </source>
</evidence>
<dbReference type="OrthoDB" id="5491442at2"/>
<feature type="region of interest" description="Disordered" evidence="1">
    <location>
        <begin position="269"/>
        <end position="357"/>
    </location>
</feature>
<dbReference type="EMBL" id="CP001814">
    <property type="protein sequence ID" value="ACZ85164.1"/>
    <property type="molecule type" value="Genomic_DNA"/>
</dbReference>
<protein>
    <submittedName>
        <fullName evidence="2">Uncharacterized protein</fullName>
    </submittedName>
</protein>
<evidence type="ECO:0000313" key="3">
    <source>
        <dbReference type="Proteomes" id="UP000002029"/>
    </source>
</evidence>
<evidence type="ECO:0000256" key="1">
    <source>
        <dbReference type="SAM" id="MobiDB-lite"/>
    </source>
</evidence>
<keyword evidence="3" id="KW-1185">Reference proteome</keyword>
<organism evidence="2 3">
    <name type="scientific">Streptosporangium roseum (strain ATCC 12428 / DSM 43021 / JCM 3005 / KCTC 9067 / NCIMB 10171 / NRRL 2505 / NI 9100)</name>
    <dbReference type="NCBI Taxonomy" id="479432"/>
    <lineage>
        <taxon>Bacteria</taxon>
        <taxon>Bacillati</taxon>
        <taxon>Actinomycetota</taxon>
        <taxon>Actinomycetes</taxon>
        <taxon>Streptosporangiales</taxon>
        <taxon>Streptosporangiaceae</taxon>
        <taxon>Streptosporangium</taxon>
    </lineage>
</organism>
<dbReference type="Gene3D" id="3.40.50.150">
    <property type="entry name" value="Vaccinia Virus protein VP39"/>
    <property type="match status" value="1"/>
</dbReference>
<dbReference type="Proteomes" id="UP000002029">
    <property type="component" value="Chromosome"/>
</dbReference>
<dbReference type="InterPro" id="IPR029063">
    <property type="entry name" value="SAM-dependent_MTases_sf"/>
</dbReference>
<feature type="compositionally biased region" description="Low complexity" evidence="1">
    <location>
        <begin position="335"/>
        <end position="347"/>
    </location>
</feature>
<dbReference type="STRING" id="479432.Sros_2181"/>
<accession>D2AXZ3</accession>
<feature type="compositionally biased region" description="Gly residues" evidence="1">
    <location>
        <begin position="282"/>
        <end position="296"/>
    </location>
</feature>
<reference evidence="2 3" key="1">
    <citation type="journal article" date="2010" name="Stand. Genomic Sci.">
        <title>Complete genome sequence of Streptosporangium roseum type strain (NI 9100).</title>
        <authorList>
            <person name="Nolan M."/>
            <person name="Sikorski J."/>
            <person name="Jando M."/>
            <person name="Lucas S."/>
            <person name="Lapidus A."/>
            <person name="Glavina Del Rio T."/>
            <person name="Chen F."/>
            <person name="Tice H."/>
            <person name="Pitluck S."/>
            <person name="Cheng J.F."/>
            <person name="Chertkov O."/>
            <person name="Sims D."/>
            <person name="Meincke L."/>
            <person name="Brettin T."/>
            <person name="Han C."/>
            <person name="Detter J.C."/>
            <person name="Bruce D."/>
            <person name="Goodwin L."/>
            <person name="Land M."/>
            <person name="Hauser L."/>
            <person name="Chang Y.J."/>
            <person name="Jeffries C.D."/>
            <person name="Ivanova N."/>
            <person name="Mavromatis K."/>
            <person name="Mikhailova N."/>
            <person name="Chen A."/>
            <person name="Palaniappan K."/>
            <person name="Chain P."/>
            <person name="Rohde M."/>
            <person name="Goker M."/>
            <person name="Bristow J."/>
            <person name="Eisen J.A."/>
            <person name="Markowitz V."/>
            <person name="Hugenholtz P."/>
            <person name="Kyrpides N.C."/>
            <person name="Klenk H.P."/>
        </authorList>
    </citation>
    <scope>NUCLEOTIDE SEQUENCE [LARGE SCALE GENOMIC DNA]</scope>
    <source>
        <strain evidence="3">ATCC 12428 / DSM 43021 / JCM 3005 / NI 9100</strain>
    </source>
</reference>
<sequence length="461" mass="48572">MTVVIAVLHAEDVALEFVSVLRRHADRDIRVVVGQSASWVTLPAGLPPRERLELLAPLVEPGGNTAPLPVPEEVAGLLGGPPAEVWTHSPADHRIRRARFGWTVSRAVPGLTVTYSVGDNPFLQTVPAEAIALTGAEADIKIDFINRHAGELLRSRVADRLVTTDRVPVVERFFTADATQANRLYALISSLGDDAALADDPWEFGRSAYEADRLDATAAWVTRWCAPDDGPIVEVGACEGELTRRLAGKGYTLQATEPNAGFRARLAGRLGADPGADPGTAGRLGVGPGSGPGTAGRTGARDGADPGAAGRTDVRNGAGPGTAGRTGARDSADPGATGAVGAGAVTAERSGPGVEVSPDSLEDLAAHRSRPAAAYLLIEMLYYDQDLALLDALPTDRILIALETGQLNDRVWPWLRRQSTWRVAERLELAPPTLESVCDGLAYLRKRGSRGLVLTRSGEAG</sequence>